<evidence type="ECO:0000313" key="3">
    <source>
        <dbReference type="Proteomes" id="UP000419138"/>
    </source>
</evidence>
<dbReference type="EMBL" id="VCLA01000042">
    <property type="protein sequence ID" value="MQS99726.1"/>
    <property type="molecule type" value="Genomic_DNA"/>
</dbReference>
<sequence length="98" mass="9017">MALVGVIGALALVWVESPGDEGASVGVLGDDGPVDGSSVVGSPLEGRPLGGLLEDGSPVGGSPVGGVGAVPSDDGLCAGREELGAGSALVSPDGPGAA</sequence>
<dbReference type="AlphaFoldDB" id="A0A646KCN1"/>
<feature type="compositionally biased region" description="Gly residues" evidence="1">
    <location>
        <begin position="58"/>
        <end position="68"/>
    </location>
</feature>
<dbReference type="Proteomes" id="UP000419138">
    <property type="component" value="Unassembled WGS sequence"/>
</dbReference>
<proteinExistence type="predicted"/>
<keyword evidence="3" id="KW-1185">Reference proteome</keyword>
<evidence type="ECO:0000256" key="1">
    <source>
        <dbReference type="SAM" id="MobiDB-lite"/>
    </source>
</evidence>
<organism evidence="2 3">
    <name type="scientific">Streptomyces jumonjinensis</name>
    <dbReference type="NCBI Taxonomy" id="1945"/>
    <lineage>
        <taxon>Bacteria</taxon>
        <taxon>Bacillati</taxon>
        <taxon>Actinomycetota</taxon>
        <taxon>Actinomycetes</taxon>
        <taxon>Kitasatosporales</taxon>
        <taxon>Streptomycetaceae</taxon>
        <taxon>Streptomyces</taxon>
    </lineage>
</organism>
<reference evidence="2 3" key="1">
    <citation type="submission" date="2019-05" db="EMBL/GenBank/DDBJ databases">
        <title>Comparative genomics and metabolomics analyses of clavulanic acid producing Streptomyces species provides insight into specialized metabolism and evolution of beta-lactam biosynthetic gene clusters.</title>
        <authorList>
            <person name="Moore M.A."/>
            <person name="Cruz-Morales P."/>
            <person name="Barona Gomez F."/>
            <person name="Kapil T."/>
        </authorList>
    </citation>
    <scope>NUCLEOTIDE SEQUENCE [LARGE SCALE GENOMIC DNA]</scope>
    <source>
        <strain evidence="2 3">NRRL 5741</strain>
    </source>
</reference>
<protein>
    <submittedName>
        <fullName evidence="2">Uncharacterized protein</fullName>
    </submittedName>
</protein>
<comment type="caution">
    <text evidence="2">The sequence shown here is derived from an EMBL/GenBank/DDBJ whole genome shotgun (WGS) entry which is preliminary data.</text>
</comment>
<name>A0A646KCN1_STRJU</name>
<evidence type="ECO:0000313" key="2">
    <source>
        <dbReference type="EMBL" id="MQS99726.1"/>
    </source>
</evidence>
<feature type="region of interest" description="Disordered" evidence="1">
    <location>
        <begin position="49"/>
        <end position="76"/>
    </location>
</feature>
<accession>A0A646KCN1</accession>
<feature type="non-terminal residue" evidence="2">
    <location>
        <position position="98"/>
    </location>
</feature>
<gene>
    <name evidence="2" type="ORF">FF041_05715</name>
</gene>